<gene>
    <name evidence="1" type="ORF">ACCB00742.2</name>
</gene>
<sequence length="175" mass="20521">MRETMVKIERQEPPEAGVHDIEKLRRALESLSTDFEVFWSQTTTKIEEYRRTCTFAEDLERIDNELLDLNEHLKKVDTKIGENLQTAKATASSFVQFEKTVTILEERIETFVRTTEESINVLTPQIIKDISSLRERWRNLKRKNRFRIALPSIPHGGRGVDEGDRVHRSRVEQAR</sequence>
<dbReference type="AlphaFoldDB" id="V9ICN3"/>
<dbReference type="SUPFAM" id="SSF46966">
    <property type="entry name" value="Spectrin repeat"/>
    <property type="match status" value="1"/>
</dbReference>
<dbReference type="Gene3D" id="1.20.58.60">
    <property type="match status" value="1"/>
</dbReference>
<organism evidence="1">
    <name type="scientific">Apis cerana</name>
    <name type="common">Indian honeybee</name>
    <dbReference type="NCBI Taxonomy" id="7461"/>
    <lineage>
        <taxon>Eukaryota</taxon>
        <taxon>Metazoa</taxon>
        <taxon>Ecdysozoa</taxon>
        <taxon>Arthropoda</taxon>
        <taxon>Hexapoda</taxon>
        <taxon>Insecta</taxon>
        <taxon>Pterygota</taxon>
        <taxon>Neoptera</taxon>
        <taxon>Endopterygota</taxon>
        <taxon>Hymenoptera</taxon>
        <taxon>Apocrita</taxon>
        <taxon>Aculeata</taxon>
        <taxon>Apoidea</taxon>
        <taxon>Anthophila</taxon>
        <taxon>Apidae</taxon>
        <taxon>Apis</taxon>
    </lineage>
</organism>
<dbReference type="EMBL" id="JR038337">
    <property type="protein sequence ID" value="AEY58216.1"/>
    <property type="molecule type" value="mRNA"/>
</dbReference>
<protein>
    <submittedName>
        <fullName evidence="1">Zormin</fullName>
    </submittedName>
</protein>
<proteinExistence type="evidence at transcript level"/>
<name>V9ICN3_APICE</name>
<reference evidence="1" key="1">
    <citation type="submission" date="2011-11" db="EMBL/GenBank/DDBJ databases">
        <title>Decoding the brain transcriptome of the Eastern honeybee (Apis cerana) based on pyrosequencing.</title>
        <authorList>
            <person name="Sun L."/>
            <person name="Zheng H."/>
            <person name="Wang Y."/>
            <person name="Xie X."/>
            <person name="Zhu Y."/>
            <person name="Gu W."/>
            <person name="Wang S."/>
        </authorList>
    </citation>
    <scope>NUCLEOTIDE SEQUENCE</scope>
    <source>
        <tissue evidence="1">Brain</tissue>
    </source>
</reference>
<accession>V9ICN3</accession>
<evidence type="ECO:0000313" key="1">
    <source>
        <dbReference type="EMBL" id="AEY58216.1"/>
    </source>
</evidence>